<dbReference type="EMBL" id="CP011340">
    <property type="protein sequence ID" value="ALC24167.1"/>
    <property type="molecule type" value="Genomic_DNA"/>
</dbReference>
<dbReference type="Gene3D" id="3.50.50.60">
    <property type="entry name" value="FAD/NAD(P)-binding domain"/>
    <property type="match status" value="1"/>
</dbReference>
<dbReference type="KEGG" id="spri:SPRI_5861"/>
<dbReference type="PIRSF" id="PIRSF036654">
    <property type="entry name" value="UCP036654"/>
    <property type="match status" value="1"/>
</dbReference>
<dbReference type="InterPro" id="IPR014614">
    <property type="entry name" value="KsdD_DH"/>
</dbReference>
<accession>A0A0M4DNY5</accession>
<dbReference type="Proteomes" id="UP000060513">
    <property type="component" value="Chromosome"/>
</dbReference>
<name>A0A0M4DNY5_STRPR</name>
<reference evidence="4 5" key="1">
    <citation type="submission" date="2015-08" db="EMBL/GenBank/DDBJ databases">
        <title>Genome sequence of the pristinamycin over-producing bacterium Streptomyces pristinaespiralis HCCB10218.</title>
        <authorList>
            <person name="Tian J."/>
            <person name="Yang J."/>
            <person name="Li L."/>
            <person name="Ruan L."/>
            <person name="Wei W."/>
            <person name="Zheng G."/>
            <person name="Wei Z."/>
            <person name="Yang S."/>
            <person name="Ge M."/>
            <person name="Jiang W."/>
            <person name="Lu Y."/>
        </authorList>
    </citation>
    <scope>NUCLEOTIDE SEQUENCE [LARGE SCALE GENOMIC DNA]</scope>
    <source>
        <strain evidence="4 5">HCCB 10218</strain>
    </source>
</reference>
<evidence type="ECO:0000313" key="4">
    <source>
        <dbReference type="EMBL" id="ALC24167.1"/>
    </source>
</evidence>
<evidence type="ECO:0000259" key="3">
    <source>
        <dbReference type="Pfam" id="PF00890"/>
    </source>
</evidence>
<dbReference type="AlphaFoldDB" id="A0A0M4DNY5"/>
<dbReference type="Pfam" id="PF00890">
    <property type="entry name" value="FAD_binding_2"/>
    <property type="match status" value="1"/>
</dbReference>
<dbReference type="PANTHER" id="PTHR43260">
    <property type="entry name" value="3-KETOSTEROID-DELTA-1-DEHYDROGENASE"/>
    <property type="match status" value="1"/>
</dbReference>
<feature type="domain" description="FAD-dependent oxidoreductase 2 FAD-binding" evidence="3">
    <location>
        <begin position="32"/>
        <end position="558"/>
    </location>
</feature>
<dbReference type="SUPFAM" id="SSF51905">
    <property type="entry name" value="FAD/NAD(P)-binding domain"/>
    <property type="match status" value="1"/>
</dbReference>
<sequence length="577" mass="62662">MTGRPLTSYPAVRKIGCHRPDGEWKTMAYDADVIVIGAGLAGLVATAELVDAGRKVVLLDQEPEQSIGGQAHWSFGGLFFVDSPEQRRMRIKDSHALALQDWLGTAGFDREEDRWPRKWAEAYVDFAAGEKRAWLHRQGVRFFPVVGWAERGGYDANGHGNSVPRFHITWGTGPGLVAPFERRVREGVARGLVQLRFRHRVTGLGSSAGSLDTVTGEILEPSDAERGAASSREVTGAFELKAQAVIVTSGGIGGNHDLVRAQWPKRLGTPPRKMLSGVPAHVDGLMLGIAERAGASHINRDRMWHYTEGIENWNPIWAKHGIRILPGPSSIWLDARGRRLPVPLFPGFDTLGTLEHIMRTGHDHTWFVLDRKIIGKEFALSGSEQNPDLTGKSVREVFVRARADVPAPVKAFMDKGVDFVVEKDLGALVRGMNELTGDELIDEAELRRQITARDREVANPFTKDLQVTAIRGARKYLGDKLIRTAAPHRLLDPKAGPLIAVRLRILTRKSLGGLETDLSSRVLDGSGNPLPGLYAAGEAAGFGGGGVHGYRSLEGTFLGGCLFSGRAAGRAAAGAVS</sequence>
<keyword evidence="2" id="KW-0560">Oxidoreductase</keyword>
<dbReference type="GO" id="GO:0033765">
    <property type="term" value="F:steroid dehydrogenase activity, acting on the CH-CH group of donors"/>
    <property type="evidence" value="ECO:0007669"/>
    <property type="project" value="UniProtKB-ARBA"/>
</dbReference>
<gene>
    <name evidence="4" type="ORF">SPRI_5861</name>
</gene>
<evidence type="ECO:0000256" key="1">
    <source>
        <dbReference type="ARBA" id="ARBA00022630"/>
    </source>
</evidence>
<protein>
    <submittedName>
        <fullName evidence="4">FAD-binding dehydrogenase</fullName>
    </submittedName>
</protein>
<dbReference type="InterPro" id="IPR027477">
    <property type="entry name" value="Succ_DH/fumarate_Rdtase_cat_sf"/>
</dbReference>
<evidence type="ECO:0000256" key="2">
    <source>
        <dbReference type="ARBA" id="ARBA00023002"/>
    </source>
</evidence>
<dbReference type="PATRIC" id="fig|38300.4.peg.6137"/>
<dbReference type="NCBIfam" id="NF009472">
    <property type="entry name" value="PRK12834.1"/>
    <property type="match status" value="1"/>
</dbReference>
<organism evidence="4">
    <name type="scientific">Streptomyces pristinaespiralis</name>
    <dbReference type="NCBI Taxonomy" id="38300"/>
    <lineage>
        <taxon>Bacteria</taxon>
        <taxon>Bacillati</taxon>
        <taxon>Actinomycetota</taxon>
        <taxon>Actinomycetes</taxon>
        <taxon>Kitasatosporales</taxon>
        <taxon>Streptomycetaceae</taxon>
        <taxon>Streptomyces</taxon>
    </lineage>
</organism>
<keyword evidence="1" id="KW-0285">Flavoprotein</keyword>
<dbReference type="InterPro" id="IPR036188">
    <property type="entry name" value="FAD/NAD-bd_sf"/>
</dbReference>
<proteinExistence type="predicted"/>
<dbReference type="STRING" id="38300.SPRI_5861"/>
<dbReference type="InterPro" id="IPR003953">
    <property type="entry name" value="FAD-dep_OxRdtase_2_FAD-bd"/>
</dbReference>
<dbReference type="PANTHER" id="PTHR43260:SF1">
    <property type="entry name" value="KSDD-LIKE STEROID DEHYDROGENASE RV0785"/>
    <property type="match status" value="1"/>
</dbReference>
<dbReference type="Gene3D" id="3.90.700.10">
    <property type="entry name" value="Succinate dehydrogenase/fumarate reductase flavoprotein, catalytic domain"/>
    <property type="match status" value="1"/>
</dbReference>
<evidence type="ECO:0000313" key="5">
    <source>
        <dbReference type="Proteomes" id="UP000060513"/>
    </source>
</evidence>